<evidence type="ECO:0000313" key="2">
    <source>
        <dbReference type="Proteomes" id="UP001642360"/>
    </source>
</evidence>
<dbReference type="EMBL" id="CAUOFW020001724">
    <property type="protein sequence ID" value="CAK9147965.1"/>
    <property type="molecule type" value="Genomic_DNA"/>
</dbReference>
<dbReference type="Proteomes" id="UP001642360">
    <property type="component" value="Unassembled WGS sequence"/>
</dbReference>
<evidence type="ECO:0000313" key="1">
    <source>
        <dbReference type="EMBL" id="CAK9147965.1"/>
    </source>
</evidence>
<accession>A0ABC8RSL1</accession>
<organism evidence="1 2">
    <name type="scientific">Ilex paraguariensis</name>
    <name type="common">yerba mate</name>
    <dbReference type="NCBI Taxonomy" id="185542"/>
    <lineage>
        <taxon>Eukaryota</taxon>
        <taxon>Viridiplantae</taxon>
        <taxon>Streptophyta</taxon>
        <taxon>Embryophyta</taxon>
        <taxon>Tracheophyta</taxon>
        <taxon>Spermatophyta</taxon>
        <taxon>Magnoliopsida</taxon>
        <taxon>eudicotyledons</taxon>
        <taxon>Gunneridae</taxon>
        <taxon>Pentapetalae</taxon>
        <taxon>asterids</taxon>
        <taxon>campanulids</taxon>
        <taxon>Aquifoliales</taxon>
        <taxon>Aquifoliaceae</taxon>
        <taxon>Ilex</taxon>
    </lineage>
</organism>
<sequence length="79" mass="8609">MINGAFGLGVKIPREPKSATKYRPPSASSSSWNRGSAGFAVHTPSLEKGLHLGLRMLRMELRAFLAFVLAKGLTEFFVC</sequence>
<reference evidence="1 2" key="1">
    <citation type="submission" date="2024-02" db="EMBL/GenBank/DDBJ databases">
        <authorList>
            <person name="Vignale AGUSTIN F."/>
            <person name="Sosa J E."/>
            <person name="Modenutti C."/>
        </authorList>
    </citation>
    <scope>NUCLEOTIDE SEQUENCE [LARGE SCALE GENOMIC DNA]</scope>
</reference>
<name>A0ABC8RSL1_9AQUA</name>
<protein>
    <submittedName>
        <fullName evidence="1">Uncharacterized protein</fullName>
    </submittedName>
</protein>
<proteinExistence type="predicted"/>
<gene>
    <name evidence="1" type="ORF">ILEXP_LOCUS15895</name>
</gene>
<comment type="caution">
    <text evidence="1">The sequence shown here is derived from an EMBL/GenBank/DDBJ whole genome shotgun (WGS) entry which is preliminary data.</text>
</comment>
<dbReference type="AlphaFoldDB" id="A0ABC8RSL1"/>
<keyword evidence="2" id="KW-1185">Reference proteome</keyword>